<dbReference type="PANTHER" id="PTHR38436:SF1">
    <property type="entry name" value="ESTER CYCLASE"/>
    <property type="match status" value="1"/>
</dbReference>
<sequence>MSSANAAIARRWFEEVWNQRRTETIFELSAPAGLGATEFGPVADAQAFLDLVYLPFVTGFPDLRVDVEDVVSERDQAVVRWRAIGTHTGDVLGVPATGKRVSFRGVTWLGLRAGKLAQCWDSWNAHGLLQTLQGGPPAASVTLL</sequence>
<dbReference type="KEGG" id="ftj:FTUN_5034"/>
<dbReference type="Pfam" id="PF07366">
    <property type="entry name" value="SnoaL"/>
    <property type="match status" value="1"/>
</dbReference>
<dbReference type="Gene3D" id="3.10.450.50">
    <property type="match status" value="1"/>
</dbReference>
<reference evidence="2" key="1">
    <citation type="submission" date="2020-05" db="EMBL/GenBank/DDBJ databases">
        <title>Frigoriglobus tundricola gen. nov., sp. nov., a psychrotolerant cellulolytic planctomycete of the family Gemmataceae with two divergent copies of 16S rRNA gene.</title>
        <authorList>
            <person name="Kulichevskaya I.S."/>
            <person name="Ivanova A.A."/>
            <person name="Naumoff D.G."/>
            <person name="Beletsky A.V."/>
            <person name="Rijpstra W.I.C."/>
            <person name="Sinninghe Damste J.S."/>
            <person name="Mardanov A.V."/>
            <person name="Ravin N.V."/>
            <person name="Dedysh S.N."/>
        </authorList>
    </citation>
    <scope>NUCLEOTIDE SEQUENCE [LARGE SCALE GENOMIC DNA]</scope>
    <source>
        <strain evidence="2">PL17</strain>
    </source>
</reference>
<protein>
    <recommendedName>
        <fullName evidence="3">Ester cyclase</fullName>
    </recommendedName>
</protein>
<dbReference type="EMBL" id="CP053452">
    <property type="protein sequence ID" value="QJW97460.1"/>
    <property type="molecule type" value="Genomic_DNA"/>
</dbReference>
<organism evidence="1 2">
    <name type="scientific">Frigoriglobus tundricola</name>
    <dbReference type="NCBI Taxonomy" id="2774151"/>
    <lineage>
        <taxon>Bacteria</taxon>
        <taxon>Pseudomonadati</taxon>
        <taxon>Planctomycetota</taxon>
        <taxon>Planctomycetia</taxon>
        <taxon>Gemmatales</taxon>
        <taxon>Gemmataceae</taxon>
        <taxon>Frigoriglobus</taxon>
    </lineage>
</organism>
<name>A0A6M5YVD6_9BACT</name>
<dbReference type="SUPFAM" id="SSF54427">
    <property type="entry name" value="NTF2-like"/>
    <property type="match status" value="1"/>
</dbReference>
<evidence type="ECO:0008006" key="3">
    <source>
        <dbReference type="Google" id="ProtNLM"/>
    </source>
</evidence>
<dbReference type="RefSeq" id="WP_171472822.1">
    <property type="nucleotide sequence ID" value="NZ_CP053452.2"/>
</dbReference>
<dbReference type="InterPro" id="IPR009959">
    <property type="entry name" value="Cyclase_SnoaL-like"/>
</dbReference>
<dbReference type="Proteomes" id="UP000503447">
    <property type="component" value="Chromosome"/>
</dbReference>
<gene>
    <name evidence="1" type="ORF">FTUN_5034</name>
</gene>
<evidence type="ECO:0000313" key="2">
    <source>
        <dbReference type="Proteomes" id="UP000503447"/>
    </source>
</evidence>
<dbReference type="InterPro" id="IPR032710">
    <property type="entry name" value="NTF2-like_dom_sf"/>
</dbReference>
<proteinExistence type="predicted"/>
<dbReference type="GO" id="GO:0030638">
    <property type="term" value="P:polyketide metabolic process"/>
    <property type="evidence" value="ECO:0007669"/>
    <property type="project" value="InterPro"/>
</dbReference>
<accession>A0A6M5YVD6</accession>
<dbReference type="AlphaFoldDB" id="A0A6M5YVD6"/>
<evidence type="ECO:0000313" key="1">
    <source>
        <dbReference type="EMBL" id="QJW97460.1"/>
    </source>
</evidence>
<keyword evidence="2" id="KW-1185">Reference proteome</keyword>
<dbReference type="PANTHER" id="PTHR38436">
    <property type="entry name" value="POLYKETIDE CYCLASE SNOAL-LIKE DOMAIN"/>
    <property type="match status" value="1"/>
</dbReference>